<dbReference type="InterPro" id="IPR011009">
    <property type="entry name" value="Kinase-like_dom_sf"/>
</dbReference>
<evidence type="ECO:0008006" key="3">
    <source>
        <dbReference type="Google" id="ProtNLM"/>
    </source>
</evidence>
<comment type="caution">
    <text evidence="1">The sequence shown here is derived from an EMBL/GenBank/DDBJ whole genome shotgun (WGS) entry which is preliminary data.</text>
</comment>
<dbReference type="AlphaFoldDB" id="A0A9P6A1M4"/>
<protein>
    <recommendedName>
        <fullName evidence="3">Protein kinase domain-containing protein</fullName>
    </recommendedName>
</protein>
<dbReference type="OrthoDB" id="3250441at2759"/>
<dbReference type="EMBL" id="MU154560">
    <property type="protein sequence ID" value="KAF9495631.1"/>
    <property type="molecule type" value="Genomic_DNA"/>
</dbReference>
<proteinExistence type="predicted"/>
<evidence type="ECO:0000313" key="2">
    <source>
        <dbReference type="Proteomes" id="UP000807025"/>
    </source>
</evidence>
<gene>
    <name evidence="1" type="ORF">BDN71DRAFT_1482594</name>
</gene>
<dbReference type="SUPFAM" id="SSF56112">
    <property type="entry name" value="Protein kinase-like (PK-like)"/>
    <property type="match status" value="1"/>
</dbReference>
<dbReference type="Proteomes" id="UP000807025">
    <property type="component" value="Unassembled WGS sequence"/>
</dbReference>
<sequence>MPHPLSFRLISTVGKSCLVKADIQLHVDNLMERPSLFNNIGPYAIWWPKQYKFPVGILELKHTYGISGDPFVQSLVDYTKILAPFQGACNFPALLTGLLGNRLEVGMAVCIGLVCTSRLVAFDVIPSFHLHNNILHVAHIFKCLFIKGNLMTTSAIYPNAERGIGLCHQCNPSSTGAALLHLMYHGLPPSGDHILNPLPCSGSVIRTTLLYQATLHTGNSTTEVVIKFTSRYGKATHHLPSNAALVQYSIMEYLADGVLLWCICAEPLKRRPVPDALFDDVEKALDLLHKHGLVFGDVQDANLVLSKGCRFLVDFDWAGREGEDRYPVVLNVANGWHPEVCVYAIMRMIHDDFQFEQLKPQL</sequence>
<reference evidence="1" key="1">
    <citation type="submission" date="2020-11" db="EMBL/GenBank/DDBJ databases">
        <authorList>
            <consortium name="DOE Joint Genome Institute"/>
            <person name="Ahrendt S."/>
            <person name="Riley R."/>
            <person name="Andreopoulos W."/>
            <person name="Labutti K."/>
            <person name="Pangilinan J."/>
            <person name="Ruiz-Duenas F.J."/>
            <person name="Barrasa J.M."/>
            <person name="Sanchez-Garcia M."/>
            <person name="Camarero S."/>
            <person name="Miyauchi S."/>
            <person name="Serrano A."/>
            <person name="Linde D."/>
            <person name="Babiker R."/>
            <person name="Drula E."/>
            <person name="Ayuso-Fernandez I."/>
            <person name="Pacheco R."/>
            <person name="Padilla G."/>
            <person name="Ferreira P."/>
            <person name="Barriuso J."/>
            <person name="Kellner H."/>
            <person name="Castanera R."/>
            <person name="Alfaro M."/>
            <person name="Ramirez L."/>
            <person name="Pisabarro A.G."/>
            <person name="Kuo A."/>
            <person name="Tritt A."/>
            <person name="Lipzen A."/>
            <person name="He G."/>
            <person name="Yan M."/>
            <person name="Ng V."/>
            <person name="Cullen D."/>
            <person name="Martin F."/>
            <person name="Rosso M.-N."/>
            <person name="Henrissat B."/>
            <person name="Hibbett D."/>
            <person name="Martinez A.T."/>
            <person name="Grigoriev I.V."/>
        </authorList>
    </citation>
    <scope>NUCLEOTIDE SEQUENCE</scope>
    <source>
        <strain evidence="1">ATCC 90797</strain>
    </source>
</reference>
<evidence type="ECO:0000313" key="1">
    <source>
        <dbReference type="EMBL" id="KAF9495631.1"/>
    </source>
</evidence>
<accession>A0A9P6A1M4</accession>
<organism evidence="1 2">
    <name type="scientific">Pleurotus eryngii</name>
    <name type="common">Boletus of the steppes</name>
    <dbReference type="NCBI Taxonomy" id="5323"/>
    <lineage>
        <taxon>Eukaryota</taxon>
        <taxon>Fungi</taxon>
        <taxon>Dikarya</taxon>
        <taxon>Basidiomycota</taxon>
        <taxon>Agaricomycotina</taxon>
        <taxon>Agaricomycetes</taxon>
        <taxon>Agaricomycetidae</taxon>
        <taxon>Agaricales</taxon>
        <taxon>Pleurotineae</taxon>
        <taxon>Pleurotaceae</taxon>
        <taxon>Pleurotus</taxon>
    </lineage>
</organism>
<name>A0A9P6A1M4_PLEER</name>
<keyword evidence="2" id="KW-1185">Reference proteome</keyword>